<protein>
    <submittedName>
        <fullName evidence="3">2568_t:CDS:1</fullName>
    </submittedName>
</protein>
<proteinExistence type="predicted"/>
<feature type="region of interest" description="Disordered" evidence="2">
    <location>
        <begin position="134"/>
        <end position="229"/>
    </location>
</feature>
<feature type="compositionally biased region" description="Polar residues" evidence="2">
    <location>
        <begin position="87"/>
        <end position="103"/>
    </location>
</feature>
<reference evidence="3" key="1">
    <citation type="submission" date="2021-06" db="EMBL/GenBank/DDBJ databases">
        <authorList>
            <person name="Kallberg Y."/>
            <person name="Tangrot J."/>
            <person name="Rosling A."/>
        </authorList>
    </citation>
    <scope>NUCLEOTIDE SEQUENCE</scope>
    <source>
        <strain evidence="3">CL551</strain>
    </source>
</reference>
<dbReference type="Proteomes" id="UP000789342">
    <property type="component" value="Unassembled WGS sequence"/>
</dbReference>
<keyword evidence="4" id="KW-1185">Reference proteome</keyword>
<accession>A0A9N8V6E4</accession>
<dbReference type="AlphaFoldDB" id="A0A9N8V6E4"/>
<comment type="caution">
    <text evidence="3">The sequence shown here is derived from an EMBL/GenBank/DDBJ whole genome shotgun (WGS) entry which is preliminary data.</text>
</comment>
<organism evidence="3 4">
    <name type="scientific">Acaulospora morrowiae</name>
    <dbReference type="NCBI Taxonomy" id="94023"/>
    <lineage>
        <taxon>Eukaryota</taxon>
        <taxon>Fungi</taxon>
        <taxon>Fungi incertae sedis</taxon>
        <taxon>Mucoromycota</taxon>
        <taxon>Glomeromycotina</taxon>
        <taxon>Glomeromycetes</taxon>
        <taxon>Diversisporales</taxon>
        <taxon>Acaulosporaceae</taxon>
        <taxon>Acaulospora</taxon>
    </lineage>
</organism>
<keyword evidence="1" id="KW-0175">Coiled coil</keyword>
<name>A0A9N8V6E4_9GLOM</name>
<feature type="region of interest" description="Disordered" evidence="2">
    <location>
        <begin position="66"/>
        <end position="103"/>
    </location>
</feature>
<feature type="region of interest" description="Disordered" evidence="2">
    <location>
        <begin position="255"/>
        <end position="280"/>
    </location>
</feature>
<evidence type="ECO:0000256" key="1">
    <source>
        <dbReference type="SAM" id="Coils"/>
    </source>
</evidence>
<feature type="coiled-coil region" evidence="1">
    <location>
        <begin position="316"/>
        <end position="350"/>
    </location>
</feature>
<feature type="compositionally biased region" description="Polar residues" evidence="2">
    <location>
        <begin position="148"/>
        <end position="165"/>
    </location>
</feature>
<evidence type="ECO:0000313" key="4">
    <source>
        <dbReference type="Proteomes" id="UP000789342"/>
    </source>
</evidence>
<dbReference type="EMBL" id="CAJVPV010000043">
    <property type="protein sequence ID" value="CAG8439810.1"/>
    <property type="molecule type" value="Genomic_DNA"/>
</dbReference>
<evidence type="ECO:0000256" key="2">
    <source>
        <dbReference type="SAM" id="MobiDB-lite"/>
    </source>
</evidence>
<sequence length="382" mass="43827">MTTNNVSGLPGIPFQYHAAYDVKYRNAAISMDSDDMYFENEGYGDEEYSERSIYLSNDMITDESYNRNRLQKRSNEDYSNEEYSGKFGNTINSGSYNRLQKSPNGSVEYLKVPNYLSENAEDYNYNRLQKPSYESIGLPNSPKHDSRSGLSTPRINNSGLLTPRSNYGDLLNPRGNQYQLPSPTPSYEEDDVTKKSTRQQPKLLPPTPKSATPPSPNKKQRKNFSLGKSFTSLISGTRPKFRSFNKKSSEELHISDSTTIVREEKPSDASLPALTPSSPISHQLPEYYFLEDHEKDDRPEEANPIGSTVEELCKLVLIMQKGFREMENEIKELKLEIRKLKGEQVEEIERDFNGRLRSVKSFTRQMERYGGEGRWFHNDNIL</sequence>
<feature type="compositionally biased region" description="Pro residues" evidence="2">
    <location>
        <begin position="203"/>
        <end position="216"/>
    </location>
</feature>
<dbReference type="OrthoDB" id="10637738at2759"/>
<evidence type="ECO:0000313" key="3">
    <source>
        <dbReference type="EMBL" id="CAG8439810.1"/>
    </source>
</evidence>
<gene>
    <name evidence="3" type="ORF">AMORRO_LOCUS193</name>
</gene>